<gene>
    <name evidence="2" type="ORF">METZ01_LOCUS484142</name>
</gene>
<evidence type="ECO:0000313" key="2">
    <source>
        <dbReference type="EMBL" id="SVE31288.1"/>
    </source>
</evidence>
<dbReference type="NCBIfam" id="TIGR03889">
    <property type="entry name" value="nitrile_acc"/>
    <property type="match status" value="1"/>
</dbReference>
<dbReference type="InterPro" id="IPR042262">
    <property type="entry name" value="CN_hydtase_beta_C"/>
</dbReference>
<dbReference type="SUPFAM" id="SSF50090">
    <property type="entry name" value="Electron transport accessory proteins"/>
    <property type="match status" value="1"/>
</dbReference>
<protein>
    <recommendedName>
        <fullName evidence="1">Nitrile hydratase beta subunit-like N-terminal domain-containing protein</fullName>
    </recommendedName>
</protein>
<organism evidence="2">
    <name type="scientific">marine metagenome</name>
    <dbReference type="NCBI Taxonomy" id="408172"/>
    <lineage>
        <taxon>unclassified sequences</taxon>
        <taxon>metagenomes</taxon>
        <taxon>ecological metagenomes</taxon>
    </lineage>
</organism>
<reference evidence="2" key="1">
    <citation type="submission" date="2018-05" db="EMBL/GenBank/DDBJ databases">
        <authorList>
            <person name="Lanie J.A."/>
            <person name="Ng W.-L."/>
            <person name="Kazmierczak K.M."/>
            <person name="Andrzejewski T.M."/>
            <person name="Davidsen T.M."/>
            <person name="Wayne K.J."/>
            <person name="Tettelin H."/>
            <person name="Glass J.I."/>
            <person name="Rusch D."/>
            <person name="Podicherti R."/>
            <person name="Tsui H.-C.T."/>
            <person name="Winkler M.E."/>
        </authorList>
    </citation>
    <scope>NUCLEOTIDE SEQUENCE</scope>
</reference>
<dbReference type="AlphaFoldDB" id="A0A383CI80"/>
<dbReference type="Pfam" id="PF21006">
    <property type="entry name" value="NHase_beta_N"/>
    <property type="match status" value="1"/>
</dbReference>
<evidence type="ECO:0000259" key="1">
    <source>
        <dbReference type="Pfam" id="PF21006"/>
    </source>
</evidence>
<feature type="domain" description="Nitrile hydratase beta subunit-like N-terminal" evidence="1">
    <location>
        <begin position="17"/>
        <end position="104"/>
    </location>
</feature>
<name>A0A383CI80_9ZZZZ</name>
<dbReference type="InterPro" id="IPR008990">
    <property type="entry name" value="Elect_transpt_acc-like_dom_sf"/>
</dbReference>
<accession>A0A383CI80</accession>
<dbReference type="Gene3D" id="1.10.472.20">
    <property type="entry name" value="Nitrile hydratase, beta subunit"/>
    <property type="match status" value="1"/>
</dbReference>
<dbReference type="InterPro" id="IPR049054">
    <property type="entry name" value="CN_hydtase_beta-like_N"/>
</dbReference>
<dbReference type="EMBL" id="UINC01208646">
    <property type="protein sequence ID" value="SVE31288.1"/>
    <property type="molecule type" value="Genomic_DNA"/>
</dbReference>
<proteinExistence type="predicted"/>
<sequence>MIDPKALKDLPLLPRDEEGPVFEEPWQAQAFAVVVNLNEAGLITWKEWAQCLGSVLQEAESRGQYDTGKRYYEHWLIALERFAQEKNLAQSDELEQAKEEILTRFLEHTHDGHTHD</sequence>
<dbReference type="InterPro" id="IPR023808">
    <property type="entry name" value="Nitrile_Hydratase_acc_put"/>
</dbReference>